<reference evidence="2 3" key="1">
    <citation type="journal article" date="2011" name="J. Gen. Appl. Microbiol.">
        <title>Draft genome sequencing of the enigmatic yeast Saitoella complicata.</title>
        <authorList>
            <person name="Nishida H."/>
            <person name="Hamamoto M."/>
            <person name="Sugiyama J."/>
        </authorList>
    </citation>
    <scope>NUCLEOTIDE SEQUENCE [LARGE SCALE GENOMIC DNA]</scope>
    <source>
        <strain evidence="2 3">NRRL Y-17804</strain>
    </source>
</reference>
<evidence type="ECO:0000313" key="2">
    <source>
        <dbReference type="EMBL" id="GAO49400.1"/>
    </source>
</evidence>
<organism evidence="2 3">
    <name type="scientific">Saitoella complicata (strain BCRC 22490 / CBS 7301 / JCM 7358 / NBRC 10748 / NRRL Y-17804)</name>
    <dbReference type="NCBI Taxonomy" id="698492"/>
    <lineage>
        <taxon>Eukaryota</taxon>
        <taxon>Fungi</taxon>
        <taxon>Dikarya</taxon>
        <taxon>Ascomycota</taxon>
        <taxon>Taphrinomycotina</taxon>
        <taxon>Taphrinomycotina incertae sedis</taxon>
        <taxon>Saitoella</taxon>
    </lineage>
</organism>
<name>A0A0E9NJ33_SAICN</name>
<evidence type="ECO:0000256" key="1">
    <source>
        <dbReference type="SAM" id="SignalP"/>
    </source>
</evidence>
<evidence type="ECO:0008006" key="4">
    <source>
        <dbReference type="Google" id="ProtNLM"/>
    </source>
</evidence>
<dbReference type="OMA" id="ANDTHEL"/>
<proteinExistence type="predicted"/>
<keyword evidence="1" id="KW-0732">Signal</keyword>
<dbReference type="OrthoDB" id="2961863at2759"/>
<dbReference type="RefSeq" id="XP_019027167.1">
    <property type="nucleotide sequence ID" value="XM_019165168.1"/>
</dbReference>
<accession>A0A0E9NJ33</accession>
<dbReference type="AlphaFoldDB" id="A0A0E9NJ33"/>
<gene>
    <name evidence="2" type="ORF">G7K_3550-t1</name>
</gene>
<protein>
    <recommendedName>
        <fullName evidence="4">Peptidase M64 N-terminal domain-containing protein</fullName>
    </recommendedName>
</protein>
<dbReference type="InterPro" id="IPR024079">
    <property type="entry name" value="MetalloPept_cat_dom_sf"/>
</dbReference>
<dbReference type="InterPro" id="IPR019026">
    <property type="entry name" value="Peptidase_M64_IgA"/>
</dbReference>
<feature type="signal peptide" evidence="1">
    <location>
        <begin position="1"/>
        <end position="20"/>
    </location>
</feature>
<dbReference type="GO" id="GO:0008237">
    <property type="term" value="F:metallopeptidase activity"/>
    <property type="evidence" value="ECO:0007669"/>
    <property type="project" value="InterPro"/>
</dbReference>
<keyword evidence="3" id="KW-1185">Reference proteome</keyword>
<evidence type="ECO:0000313" key="3">
    <source>
        <dbReference type="Proteomes" id="UP000033140"/>
    </source>
</evidence>
<feature type="chain" id="PRO_5002430553" description="Peptidase M64 N-terminal domain-containing protein" evidence="1">
    <location>
        <begin position="21"/>
        <end position="590"/>
    </location>
</feature>
<sequence>MYVGALRWMLCVGLLARVNASINPPSYRLALEFEPASQSCAVVASGPSQLHKGLLDEAVVLVKRPLIVDRHGHGHSTSTSQYVEIFGRDHRAALTKAVELCGAPLVESEIGLAVTDAIDDGLVDAFEIFEIVNSGPPENRIDIVIMGDGYIASEKMKFLDDAKRLAHDLFVGDTFKSVLPLLNVWAVYAASNESGIGVGGKPKNTTFGLYRDGTELRGIYCSKMHVARRACKAIGPFACDYPTLIANDDFYGGLGGEFTISTRSKTSGTIVLRHELGHNLVEVGEEYDGGEVYEGVNSALNITRIPWAHWLHPGEVKEQKSEQALHDYAWHDLTTGAYRKVFHSDSSFGRWFIRASASGVPDKQSLQVLLDGRELDWVETGNDDRCFLEWVQLDETKPLGQGFHVIEFKSTPKENGRPQQLCHIEVLQYGNEPDFTWEPDYIGAFPTFDSRGQKTIRPTNEGCLMRNMSRPTLCKPCVEGLWRSLMSRVDLIESVKIMTSKDEVSVSLRTMHFGKFREDRNRIVGEELKVSWYRDNVRLPQFDDEFSVSGTSEHMWGNWAIEVELLTPEVRSDPNGYLKSETYFSIGRGQ</sequence>
<dbReference type="Proteomes" id="UP000033140">
    <property type="component" value="Unassembled WGS sequence"/>
</dbReference>
<comment type="caution">
    <text evidence="2">The sequence shown here is derived from an EMBL/GenBank/DDBJ whole genome shotgun (WGS) entry which is preliminary data.</text>
</comment>
<dbReference type="EMBL" id="BACD03000022">
    <property type="protein sequence ID" value="GAO49400.1"/>
    <property type="molecule type" value="Genomic_DNA"/>
</dbReference>
<reference evidence="2 3" key="3">
    <citation type="journal article" date="2015" name="Genome Announc.">
        <title>Draft Genome Sequence of the Archiascomycetous Yeast Saitoella complicata.</title>
        <authorList>
            <person name="Yamauchi K."/>
            <person name="Kondo S."/>
            <person name="Hamamoto M."/>
            <person name="Takahashi Y."/>
            <person name="Ogura Y."/>
            <person name="Hayashi T."/>
            <person name="Nishida H."/>
        </authorList>
    </citation>
    <scope>NUCLEOTIDE SEQUENCE [LARGE SCALE GENOMIC DNA]</scope>
    <source>
        <strain evidence="2 3">NRRL Y-17804</strain>
    </source>
</reference>
<dbReference type="Pfam" id="PF09471">
    <property type="entry name" value="Peptidase_M64"/>
    <property type="match status" value="1"/>
</dbReference>
<reference evidence="2 3" key="2">
    <citation type="journal article" date="2014" name="J. Gen. Appl. Microbiol.">
        <title>The early diverging ascomycetous budding yeast Saitoella complicata has three histone deacetylases belonging to the Clr6, Hos2, and Rpd3 lineages.</title>
        <authorList>
            <person name="Nishida H."/>
            <person name="Matsumoto T."/>
            <person name="Kondo S."/>
            <person name="Hamamoto M."/>
            <person name="Yoshikawa H."/>
        </authorList>
    </citation>
    <scope>NUCLEOTIDE SEQUENCE [LARGE SCALE GENOMIC DNA]</scope>
    <source>
        <strain evidence="2 3">NRRL Y-17804</strain>
    </source>
</reference>
<dbReference type="Gene3D" id="3.40.390.10">
    <property type="entry name" value="Collagenase (Catalytic Domain)"/>
    <property type="match status" value="1"/>
</dbReference>